<keyword evidence="9" id="KW-1185">Reference proteome</keyword>
<evidence type="ECO:0000313" key="8">
    <source>
        <dbReference type="EMBL" id="KAG2460324.1"/>
    </source>
</evidence>
<protein>
    <submittedName>
        <fullName evidence="8">ZN841 protein</fullName>
    </submittedName>
</protein>
<dbReference type="GO" id="GO:0008270">
    <property type="term" value="F:zinc ion binding"/>
    <property type="evidence" value="ECO:0007669"/>
    <property type="project" value="UniProtKB-KW"/>
</dbReference>
<dbReference type="EMBL" id="JAATIS010005064">
    <property type="protein sequence ID" value="KAG2460324.1"/>
    <property type="molecule type" value="Genomic_DNA"/>
</dbReference>
<evidence type="ECO:0000256" key="3">
    <source>
        <dbReference type="ARBA" id="ARBA00022771"/>
    </source>
</evidence>
<dbReference type="PROSITE" id="PS50157">
    <property type="entry name" value="ZINC_FINGER_C2H2_2"/>
    <property type="match status" value="1"/>
</dbReference>
<evidence type="ECO:0000256" key="5">
    <source>
        <dbReference type="PROSITE-ProRule" id="PRU00042"/>
    </source>
</evidence>
<evidence type="ECO:0000256" key="1">
    <source>
        <dbReference type="ARBA" id="ARBA00022723"/>
    </source>
</evidence>
<organism evidence="8 9">
    <name type="scientific">Polypterus senegalus</name>
    <name type="common">Senegal bichir</name>
    <dbReference type="NCBI Taxonomy" id="55291"/>
    <lineage>
        <taxon>Eukaryota</taxon>
        <taxon>Metazoa</taxon>
        <taxon>Chordata</taxon>
        <taxon>Craniata</taxon>
        <taxon>Vertebrata</taxon>
        <taxon>Euteleostomi</taxon>
        <taxon>Actinopterygii</taxon>
        <taxon>Polypteriformes</taxon>
        <taxon>Polypteridae</taxon>
        <taxon>Polypterus</taxon>
    </lineage>
</organism>
<feature type="non-terminal residue" evidence="8">
    <location>
        <position position="222"/>
    </location>
</feature>
<keyword evidence="2" id="KW-0677">Repeat</keyword>
<comment type="caution">
    <text evidence="8">The sequence shown here is derived from an EMBL/GenBank/DDBJ whole genome shotgun (WGS) entry which is preliminary data.</text>
</comment>
<sequence>MDIKEEPFEADINIMEKNTLNVKEEDCEWECVHPKQESLSIKDEDCELGSMGFKEEAEGKCVNSATAVKEEDLHYGHGGDSVNTLTSCQSRHTSSLEPSINMKSESLQSDTEENEENSFLRTQPLLTKKSRKTGSVSRGSHVTTPEHSKGGRLTKRRKREGDKPHCCPECGKQLSSKSVLSRHKRIHMGEKSYCCPKCGKCFSQIDVVYCVFNVLLCCCKVY</sequence>
<keyword evidence="4" id="KW-0862">Zinc</keyword>
<feature type="non-terminal residue" evidence="8">
    <location>
        <position position="1"/>
    </location>
</feature>
<dbReference type="PANTHER" id="PTHR23235">
    <property type="entry name" value="KRUEPPEL-LIKE TRANSCRIPTION FACTOR"/>
    <property type="match status" value="1"/>
</dbReference>
<evidence type="ECO:0000256" key="4">
    <source>
        <dbReference type="ARBA" id="ARBA00022833"/>
    </source>
</evidence>
<keyword evidence="3 5" id="KW-0863">Zinc-finger</keyword>
<evidence type="ECO:0000256" key="6">
    <source>
        <dbReference type="SAM" id="MobiDB-lite"/>
    </source>
</evidence>
<feature type="compositionally biased region" description="Polar residues" evidence="6">
    <location>
        <begin position="133"/>
        <end position="143"/>
    </location>
</feature>
<feature type="compositionally biased region" description="Polar residues" evidence="6">
    <location>
        <begin position="84"/>
        <end position="109"/>
    </location>
</feature>
<dbReference type="InterPro" id="IPR013087">
    <property type="entry name" value="Znf_C2H2_type"/>
</dbReference>
<accession>A0A8X7X3K8</accession>
<evidence type="ECO:0000256" key="2">
    <source>
        <dbReference type="ARBA" id="ARBA00022737"/>
    </source>
</evidence>
<reference evidence="8 9" key="1">
    <citation type="journal article" date="2021" name="Cell">
        <title>Tracing the genetic footprints of vertebrate landing in non-teleost ray-finned fishes.</title>
        <authorList>
            <person name="Bi X."/>
            <person name="Wang K."/>
            <person name="Yang L."/>
            <person name="Pan H."/>
            <person name="Jiang H."/>
            <person name="Wei Q."/>
            <person name="Fang M."/>
            <person name="Yu H."/>
            <person name="Zhu C."/>
            <person name="Cai Y."/>
            <person name="He Y."/>
            <person name="Gan X."/>
            <person name="Zeng H."/>
            <person name="Yu D."/>
            <person name="Zhu Y."/>
            <person name="Jiang H."/>
            <person name="Qiu Q."/>
            <person name="Yang H."/>
            <person name="Zhang Y.E."/>
            <person name="Wang W."/>
            <person name="Zhu M."/>
            <person name="He S."/>
            <person name="Zhang G."/>
        </authorList>
    </citation>
    <scope>NUCLEOTIDE SEQUENCE [LARGE SCALE GENOMIC DNA]</scope>
    <source>
        <strain evidence="8">Bchr_013</strain>
    </source>
</reference>
<proteinExistence type="predicted"/>
<feature type="domain" description="C2H2-type" evidence="7">
    <location>
        <begin position="165"/>
        <end position="192"/>
    </location>
</feature>
<gene>
    <name evidence="8" type="primary">Znf841</name>
    <name evidence="8" type="ORF">GTO96_0022132</name>
</gene>
<dbReference type="FunFam" id="3.30.160.60:FF:002343">
    <property type="entry name" value="Zinc finger protein 33A"/>
    <property type="match status" value="1"/>
</dbReference>
<dbReference type="InterPro" id="IPR036236">
    <property type="entry name" value="Znf_C2H2_sf"/>
</dbReference>
<dbReference type="AlphaFoldDB" id="A0A8X7X3K8"/>
<evidence type="ECO:0000259" key="7">
    <source>
        <dbReference type="PROSITE" id="PS50157"/>
    </source>
</evidence>
<dbReference type="SUPFAM" id="SSF57667">
    <property type="entry name" value="beta-beta-alpha zinc fingers"/>
    <property type="match status" value="1"/>
</dbReference>
<dbReference type="PROSITE" id="PS00028">
    <property type="entry name" value="ZINC_FINGER_C2H2_1"/>
    <property type="match status" value="1"/>
</dbReference>
<dbReference type="Gene3D" id="3.30.160.60">
    <property type="entry name" value="Classic Zinc Finger"/>
    <property type="match status" value="2"/>
</dbReference>
<name>A0A8X7X3K8_POLSE</name>
<feature type="region of interest" description="Disordered" evidence="6">
    <location>
        <begin position="84"/>
        <end position="163"/>
    </location>
</feature>
<keyword evidence="1" id="KW-0479">Metal-binding</keyword>
<evidence type="ECO:0000313" key="9">
    <source>
        <dbReference type="Proteomes" id="UP000886611"/>
    </source>
</evidence>
<dbReference type="Proteomes" id="UP000886611">
    <property type="component" value="Unassembled WGS sequence"/>
</dbReference>